<dbReference type="AlphaFoldDB" id="A0A0L7LN71"/>
<evidence type="ECO:0000313" key="2">
    <source>
        <dbReference type="Proteomes" id="UP000037510"/>
    </source>
</evidence>
<sequence length="277" mass="31731">MGEVSQAAMDALLAVHRPDRVHMWNPEAPLNTFWDISSQVIYNMSQKLIGRQICNYREVLRWLRDILTCRNEFLAKQKEYANIGTAIPICKQAHIKLEVSIARSATTARDSLCKLLQKYPKGQGEKMDECQMEAIHRAVAKRRVSHHSSSEHDLEGEKMDECQMEAIHRAVAKRRVSHHSNSEHDLEQIQTHVKEVVGSEMSPALYPILFDQIKAIIDKFFDQQQQVMLTDVNTQFVEHTIYIMKSILDNKRGGQPTSSQEHLSTTSIEGLMLAIVR</sequence>
<gene>
    <name evidence="1" type="ORF">OBRU01_05379</name>
</gene>
<reference evidence="1 2" key="1">
    <citation type="journal article" date="2015" name="Genome Biol. Evol.">
        <title>The genome of winter moth (Operophtera brumata) provides a genomic perspective on sexual dimorphism and phenology.</title>
        <authorList>
            <person name="Derks M.F."/>
            <person name="Smit S."/>
            <person name="Salis L."/>
            <person name="Schijlen E."/>
            <person name="Bossers A."/>
            <person name="Mateman C."/>
            <person name="Pijl A.S."/>
            <person name="de Ridder D."/>
            <person name="Groenen M.A."/>
            <person name="Visser M.E."/>
            <person name="Megens H.J."/>
        </authorList>
    </citation>
    <scope>NUCLEOTIDE SEQUENCE [LARGE SCALE GENOMIC DNA]</scope>
    <source>
        <strain evidence="1">WM2013NL</strain>
        <tissue evidence="1">Head and thorax</tissue>
    </source>
</reference>
<dbReference type="EMBL" id="JTDY01000527">
    <property type="protein sequence ID" value="KOB76799.1"/>
    <property type="molecule type" value="Genomic_DNA"/>
</dbReference>
<dbReference type="STRING" id="104452.A0A0L7LN71"/>
<dbReference type="Proteomes" id="UP000037510">
    <property type="component" value="Unassembled WGS sequence"/>
</dbReference>
<accession>A0A0L7LN71</accession>
<keyword evidence="2" id="KW-1185">Reference proteome</keyword>
<name>A0A0L7LN71_OPEBR</name>
<organism evidence="1 2">
    <name type="scientific">Operophtera brumata</name>
    <name type="common">Winter moth</name>
    <name type="synonym">Phalaena brumata</name>
    <dbReference type="NCBI Taxonomy" id="104452"/>
    <lineage>
        <taxon>Eukaryota</taxon>
        <taxon>Metazoa</taxon>
        <taxon>Ecdysozoa</taxon>
        <taxon>Arthropoda</taxon>
        <taxon>Hexapoda</taxon>
        <taxon>Insecta</taxon>
        <taxon>Pterygota</taxon>
        <taxon>Neoptera</taxon>
        <taxon>Endopterygota</taxon>
        <taxon>Lepidoptera</taxon>
        <taxon>Glossata</taxon>
        <taxon>Ditrysia</taxon>
        <taxon>Geometroidea</taxon>
        <taxon>Geometridae</taxon>
        <taxon>Larentiinae</taxon>
        <taxon>Operophtera</taxon>
    </lineage>
</organism>
<proteinExistence type="predicted"/>
<evidence type="ECO:0000313" key="1">
    <source>
        <dbReference type="EMBL" id="KOB76799.1"/>
    </source>
</evidence>
<protein>
    <submittedName>
        <fullName evidence="1">Putative Neurofibromin</fullName>
    </submittedName>
</protein>
<comment type="caution">
    <text evidence="1">The sequence shown here is derived from an EMBL/GenBank/DDBJ whole genome shotgun (WGS) entry which is preliminary data.</text>
</comment>